<dbReference type="InterPro" id="IPR013078">
    <property type="entry name" value="His_Pase_superF_clade-1"/>
</dbReference>
<accession>A0ABW0L6R9</accession>
<proteinExistence type="predicted"/>
<dbReference type="Gene3D" id="3.40.50.1240">
    <property type="entry name" value="Phosphoglycerate mutase-like"/>
    <property type="match status" value="1"/>
</dbReference>
<name>A0ABW0L6R9_9BURK</name>
<evidence type="ECO:0000313" key="1">
    <source>
        <dbReference type="EMBL" id="MFC5461479.1"/>
    </source>
</evidence>
<dbReference type="InterPro" id="IPR029033">
    <property type="entry name" value="His_PPase_superfam"/>
</dbReference>
<protein>
    <submittedName>
        <fullName evidence="1">SixA phosphatase family protein</fullName>
    </submittedName>
</protein>
<keyword evidence="2" id="KW-1185">Reference proteome</keyword>
<comment type="caution">
    <text evidence="1">The sequence shown here is derived from an EMBL/GenBank/DDBJ whole genome shotgun (WGS) entry which is preliminary data.</text>
</comment>
<dbReference type="Pfam" id="PF00300">
    <property type="entry name" value="His_Phos_1"/>
    <property type="match status" value="1"/>
</dbReference>
<evidence type="ECO:0000313" key="2">
    <source>
        <dbReference type="Proteomes" id="UP001596050"/>
    </source>
</evidence>
<gene>
    <name evidence="1" type="ORF">ACFPN5_16840</name>
</gene>
<organism evidence="1 2">
    <name type="scientific">Massilia niabensis</name>
    <dbReference type="NCBI Taxonomy" id="544910"/>
    <lineage>
        <taxon>Bacteria</taxon>
        <taxon>Pseudomonadati</taxon>
        <taxon>Pseudomonadota</taxon>
        <taxon>Betaproteobacteria</taxon>
        <taxon>Burkholderiales</taxon>
        <taxon>Oxalobacteraceae</taxon>
        <taxon>Telluria group</taxon>
        <taxon>Massilia</taxon>
    </lineage>
</organism>
<dbReference type="SUPFAM" id="SSF53254">
    <property type="entry name" value="Phosphoglycerate mutase-like"/>
    <property type="match status" value="1"/>
</dbReference>
<dbReference type="CDD" id="cd07067">
    <property type="entry name" value="HP_PGM_like"/>
    <property type="match status" value="1"/>
</dbReference>
<dbReference type="Proteomes" id="UP001596050">
    <property type="component" value="Unassembled WGS sequence"/>
</dbReference>
<dbReference type="RefSeq" id="WP_379784932.1">
    <property type="nucleotide sequence ID" value="NZ_JBHSMU010000015.1"/>
</dbReference>
<sequence>MNRSFEREEPDPMELILWRHAEAEEGVPDLTRKLTAKGERQARRMARWLRAQLPKDARILVSPATRTRQTADALHMTYEVREELAPGCSAQQLLAATGWPAGNGVIVLVGHNPAISDLAILLLAGRSVPVTMRKGAAWWFSNDTRVGEAPVLLKAVMTPSMLKSG</sequence>
<dbReference type="EMBL" id="JBHSMU010000015">
    <property type="protein sequence ID" value="MFC5461479.1"/>
    <property type="molecule type" value="Genomic_DNA"/>
</dbReference>
<dbReference type="SMART" id="SM00855">
    <property type="entry name" value="PGAM"/>
    <property type="match status" value="1"/>
</dbReference>
<reference evidence="2" key="1">
    <citation type="journal article" date="2019" name="Int. J. Syst. Evol. Microbiol.">
        <title>The Global Catalogue of Microorganisms (GCM) 10K type strain sequencing project: providing services to taxonomists for standard genome sequencing and annotation.</title>
        <authorList>
            <consortium name="The Broad Institute Genomics Platform"/>
            <consortium name="The Broad Institute Genome Sequencing Center for Infectious Disease"/>
            <person name="Wu L."/>
            <person name="Ma J."/>
        </authorList>
    </citation>
    <scope>NUCLEOTIDE SEQUENCE [LARGE SCALE GENOMIC DNA]</scope>
    <source>
        <strain evidence="2">KACC 12649</strain>
    </source>
</reference>